<dbReference type="RefSeq" id="WP_102524334.1">
    <property type="nucleotide sequence ID" value="NZ_LT960612.1"/>
</dbReference>
<keyword evidence="3" id="KW-1185">Reference proteome</keyword>
<keyword evidence="1" id="KW-1133">Transmembrane helix</keyword>
<evidence type="ECO:0000313" key="2">
    <source>
        <dbReference type="EMBL" id="SON51978.1"/>
    </source>
</evidence>
<accession>A0A2N8ZJ92</accession>
<proteinExistence type="predicted"/>
<feature type="transmembrane region" description="Helical" evidence="1">
    <location>
        <begin position="88"/>
        <end position="104"/>
    </location>
</feature>
<gene>
    <name evidence="2" type="ORF">VTAP4600_B0367</name>
</gene>
<dbReference type="KEGG" id="vta:B0367"/>
<keyword evidence="1" id="KW-0812">Transmembrane</keyword>
<name>A0A2N8ZJ92_9VIBR</name>
<protein>
    <submittedName>
        <fullName evidence="2">Uncharacterized protein</fullName>
    </submittedName>
</protein>
<feature type="transmembrane region" description="Helical" evidence="1">
    <location>
        <begin position="53"/>
        <end position="76"/>
    </location>
</feature>
<evidence type="ECO:0000256" key="1">
    <source>
        <dbReference type="SAM" id="Phobius"/>
    </source>
</evidence>
<reference evidence="2 3" key="1">
    <citation type="submission" date="2017-10" db="EMBL/GenBank/DDBJ databases">
        <authorList>
            <person name="Banno H."/>
            <person name="Chua N.-H."/>
        </authorList>
    </citation>
    <scope>NUCLEOTIDE SEQUENCE [LARGE SCALE GENOMIC DNA]</scope>
    <source>
        <strain evidence="2">Vibrio tapetis CECT4600</strain>
    </source>
</reference>
<keyword evidence="1" id="KW-0472">Membrane</keyword>
<dbReference type="Proteomes" id="UP000235828">
    <property type="component" value="Chromosome B"/>
</dbReference>
<dbReference type="AlphaFoldDB" id="A0A2N8ZJ92"/>
<evidence type="ECO:0000313" key="3">
    <source>
        <dbReference type="Proteomes" id="UP000235828"/>
    </source>
</evidence>
<dbReference type="EMBL" id="LT960612">
    <property type="protein sequence ID" value="SON51978.1"/>
    <property type="molecule type" value="Genomic_DNA"/>
</dbReference>
<sequence length="158" mass="18309">MKDDFFENHELSIWIFFVGIAVIISMMIGGGVTIPLLLFTLEQLIGEFTPKMYGIHFVLLVITMTLFTVVPSLFIIRGKKALVKVNKMTIFIQVVIYCFALVIYEHEYKYFFLSFVSFPLLALWLMSTPKYRAFVAYHEALHKDPIGFRQKLLDRAIG</sequence>
<feature type="transmembrane region" description="Helical" evidence="1">
    <location>
        <begin position="12"/>
        <end position="41"/>
    </location>
</feature>
<dbReference type="OrthoDB" id="6401816at2"/>
<organism evidence="2 3">
    <name type="scientific">Vibrio tapetis subsp. tapetis</name>
    <dbReference type="NCBI Taxonomy" id="1671868"/>
    <lineage>
        <taxon>Bacteria</taxon>
        <taxon>Pseudomonadati</taxon>
        <taxon>Pseudomonadota</taxon>
        <taxon>Gammaproteobacteria</taxon>
        <taxon>Vibrionales</taxon>
        <taxon>Vibrionaceae</taxon>
        <taxon>Vibrio</taxon>
    </lineage>
</organism>
<feature type="transmembrane region" description="Helical" evidence="1">
    <location>
        <begin position="110"/>
        <end position="127"/>
    </location>
</feature>